<dbReference type="InterPro" id="IPR000182">
    <property type="entry name" value="GNAT_dom"/>
</dbReference>
<accession>A0A9W9G8W5</accession>
<dbReference type="InterPro" id="IPR016181">
    <property type="entry name" value="Acyl_CoA_acyltransferase"/>
</dbReference>
<proteinExistence type="predicted"/>
<reference evidence="2" key="2">
    <citation type="journal article" date="2023" name="IMA Fungus">
        <title>Comparative genomic study of the Penicillium genus elucidates a diverse pangenome and 15 lateral gene transfer events.</title>
        <authorList>
            <person name="Petersen C."/>
            <person name="Sorensen T."/>
            <person name="Nielsen M.R."/>
            <person name="Sondergaard T.E."/>
            <person name="Sorensen J.L."/>
            <person name="Fitzpatrick D.A."/>
            <person name="Frisvad J.C."/>
            <person name="Nielsen K.L."/>
        </authorList>
    </citation>
    <scope>NUCLEOTIDE SEQUENCE</scope>
    <source>
        <strain evidence="2">IBT 30069</strain>
    </source>
</reference>
<feature type="domain" description="N-acetyltransferase" evidence="1">
    <location>
        <begin position="20"/>
        <end position="190"/>
    </location>
</feature>
<dbReference type="Proteomes" id="UP001149165">
    <property type="component" value="Unassembled WGS sequence"/>
</dbReference>
<reference evidence="2" key="1">
    <citation type="submission" date="2022-11" db="EMBL/GenBank/DDBJ databases">
        <authorList>
            <person name="Petersen C."/>
        </authorList>
    </citation>
    <scope>NUCLEOTIDE SEQUENCE</scope>
    <source>
        <strain evidence="2">IBT 30069</strain>
    </source>
</reference>
<dbReference type="InterPro" id="IPR051531">
    <property type="entry name" value="N-acetyltransferase"/>
</dbReference>
<dbReference type="PANTHER" id="PTHR43792:SF16">
    <property type="entry name" value="N-ACETYLTRANSFERASE DOMAIN-CONTAINING PROTEIN"/>
    <property type="match status" value="1"/>
</dbReference>
<comment type="caution">
    <text evidence="2">The sequence shown here is derived from an EMBL/GenBank/DDBJ whole genome shotgun (WGS) entry which is preliminary data.</text>
</comment>
<evidence type="ECO:0000313" key="2">
    <source>
        <dbReference type="EMBL" id="KAJ5113602.1"/>
    </source>
</evidence>
<dbReference type="Gene3D" id="3.40.630.30">
    <property type="match status" value="1"/>
</dbReference>
<protein>
    <recommendedName>
        <fullName evidence="1">N-acetyltransferase domain-containing protein</fullName>
    </recommendedName>
</protein>
<keyword evidence="3" id="KW-1185">Reference proteome</keyword>
<dbReference type="PROSITE" id="PS51186">
    <property type="entry name" value="GNAT"/>
    <property type="match status" value="1"/>
</dbReference>
<dbReference type="PANTHER" id="PTHR43792">
    <property type="entry name" value="GNAT FAMILY, PUTATIVE (AFU_ORTHOLOGUE AFUA_3G00765)-RELATED-RELATED"/>
    <property type="match status" value="1"/>
</dbReference>
<dbReference type="SUPFAM" id="SSF55729">
    <property type="entry name" value="Acyl-CoA N-acyltransferases (Nat)"/>
    <property type="match status" value="1"/>
</dbReference>
<evidence type="ECO:0000259" key="1">
    <source>
        <dbReference type="PROSITE" id="PS51186"/>
    </source>
</evidence>
<evidence type="ECO:0000313" key="3">
    <source>
        <dbReference type="Proteomes" id="UP001149165"/>
    </source>
</evidence>
<sequence length="215" mass="23437">MSSQAKSPFPAGFTITTPRLRIIPLDPENQEHCEFLVHLWGTELFTKTLGPSGIDDAASAKKFITNRVLADYERNKHGLFLVLLYNEETKQTTPIGTSSLMKGAPPGAHYLLPDVGYVILPELNGKGYATEATKGLIEYATKDLGIDGVFGFTGPDNIASRRVLEKAGLEFRGIADLVVFGRLSAIYTVPGMSEDLGVYGLNEEIRKEETATADK</sequence>
<dbReference type="EMBL" id="JAPQKH010000002">
    <property type="protein sequence ID" value="KAJ5113602.1"/>
    <property type="molecule type" value="Genomic_DNA"/>
</dbReference>
<gene>
    <name evidence="2" type="ORF">N7456_002136</name>
</gene>
<name>A0A9W9G8W5_9EURO</name>
<dbReference type="AlphaFoldDB" id="A0A9W9G8W5"/>
<dbReference type="OrthoDB" id="630895at2759"/>
<dbReference type="GO" id="GO:0016747">
    <property type="term" value="F:acyltransferase activity, transferring groups other than amino-acyl groups"/>
    <property type="evidence" value="ECO:0007669"/>
    <property type="project" value="InterPro"/>
</dbReference>
<organism evidence="2 3">
    <name type="scientific">Penicillium angulare</name>
    <dbReference type="NCBI Taxonomy" id="116970"/>
    <lineage>
        <taxon>Eukaryota</taxon>
        <taxon>Fungi</taxon>
        <taxon>Dikarya</taxon>
        <taxon>Ascomycota</taxon>
        <taxon>Pezizomycotina</taxon>
        <taxon>Eurotiomycetes</taxon>
        <taxon>Eurotiomycetidae</taxon>
        <taxon>Eurotiales</taxon>
        <taxon>Aspergillaceae</taxon>
        <taxon>Penicillium</taxon>
    </lineage>
</organism>
<dbReference type="Pfam" id="PF13302">
    <property type="entry name" value="Acetyltransf_3"/>
    <property type="match status" value="1"/>
</dbReference>